<accession>A0A5B8XYL0</accession>
<dbReference type="Gene3D" id="1.10.287.470">
    <property type="entry name" value="Helix hairpin bin"/>
    <property type="match status" value="1"/>
</dbReference>
<dbReference type="PANTHER" id="PTHR30097">
    <property type="entry name" value="CATION EFFLUX SYSTEM PROTEIN CUSB"/>
    <property type="match status" value="1"/>
</dbReference>
<evidence type="ECO:0000313" key="7">
    <source>
        <dbReference type="EMBL" id="QDG49489.1"/>
    </source>
</evidence>
<dbReference type="GO" id="GO:0046914">
    <property type="term" value="F:transition metal ion binding"/>
    <property type="evidence" value="ECO:0007669"/>
    <property type="project" value="TreeGrafter"/>
</dbReference>
<dbReference type="EMBL" id="CP041186">
    <property type="protein sequence ID" value="QDG49489.1"/>
    <property type="molecule type" value="Genomic_DNA"/>
</dbReference>
<protein>
    <submittedName>
        <fullName evidence="7">Efflux RND transporter periplasmic adaptor subunit</fullName>
    </submittedName>
</protein>
<dbReference type="Gene3D" id="2.40.420.20">
    <property type="match status" value="1"/>
</dbReference>
<name>A0A4Y6PMP1_PERCE</name>
<dbReference type="FunFam" id="2.40.420.20:FF:000006">
    <property type="entry name" value="RND family efflux transporter MFP subunit"/>
    <property type="match status" value="1"/>
</dbReference>
<evidence type="ECO:0000313" key="8">
    <source>
        <dbReference type="Proteomes" id="UP000315995"/>
    </source>
</evidence>
<evidence type="ECO:0000259" key="6">
    <source>
        <dbReference type="Pfam" id="PF25975"/>
    </source>
</evidence>
<keyword evidence="8" id="KW-1185">Reference proteome</keyword>
<dbReference type="RefSeq" id="WP_141195986.1">
    <property type="nucleotide sequence ID" value="NZ_CP041186.1"/>
</dbReference>
<evidence type="ECO:0000256" key="3">
    <source>
        <dbReference type="SAM" id="Coils"/>
    </source>
</evidence>
<dbReference type="GO" id="GO:0030288">
    <property type="term" value="C:outer membrane-bounded periplasmic space"/>
    <property type="evidence" value="ECO:0007669"/>
    <property type="project" value="TreeGrafter"/>
</dbReference>
<organism evidence="7 8">
    <name type="scientific">Persicimonas caeni</name>
    <dbReference type="NCBI Taxonomy" id="2292766"/>
    <lineage>
        <taxon>Bacteria</taxon>
        <taxon>Deltaproteobacteria</taxon>
        <taxon>Bradymonadales</taxon>
        <taxon>Bradymonadaceae</taxon>
        <taxon>Persicimonas</taxon>
    </lineage>
</organism>
<gene>
    <name evidence="7" type="ORF">FIV42_01665</name>
</gene>
<evidence type="ECO:0000256" key="4">
    <source>
        <dbReference type="SAM" id="MobiDB-lite"/>
    </source>
</evidence>
<dbReference type="SUPFAM" id="SSF111369">
    <property type="entry name" value="HlyD-like secretion proteins"/>
    <property type="match status" value="1"/>
</dbReference>
<dbReference type="NCBIfam" id="TIGR01730">
    <property type="entry name" value="RND_mfp"/>
    <property type="match status" value="1"/>
</dbReference>
<dbReference type="InterPro" id="IPR006143">
    <property type="entry name" value="RND_pump_MFP"/>
</dbReference>
<feature type="coiled-coil region" evidence="3">
    <location>
        <begin position="272"/>
        <end position="337"/>
    </location>
</feature>
<dbReference type="PANTHER" id="PTHR30097:SF15">
    <property type="entry name" value="CATION EFFLUX SYSTEM PROTEIN CUSB"/>
    <property type="match status" value="1"/>
</dbReference>
<accession>A0A4Y6PMP1</accession>
<dbReference type="InterPro" id="IPR051909">
    <property type="entry name" value="MFP_Cation_Efflux"/>
</dbReference>
<dbReference type="Proteomes" id="UP000315995">
    <property type="component" value="Chromosome"/>
</dbReference>
<evidence type="ECO:0000256" key="2">
    <source>
        <dbReference type="ARBA" id="ARBA00022448"/>
    </source>
</evidence>
<keyword evidence="2" id="KW-0813">Transport</keyword>
<dbReference type="GO" id="GO:0015679">
    <property type="term" value="P:plasma membrane copper ion transport"/>
    <property type="evidence" value="ECO:0007669"/>
    <property type="project" value="TreeGrafter"/>
</dbReference>
<dbReference type="GO" id="GO:0060003">
    <property type="term" value="P:copper ion export"/>
    <property type="evidence" value="ECO:0007669"/>
    <property type="project" value="TreeGrafter"/>
</dbReference>
<feature type="domain" description="CzcB-like C-terminal circularly permuted SH3-like" evidence="6">
    <location>
        <begin position="473"/>
        <end position="534"/>
    </location>
</feature>
<dbReference type="PROSITE" id="PS51257">
    <property type="entry name" value="PROKAR_LIPOPROTEIN"/>
    <property type="match status" value="1"/>
</dbReference>
<feature type="signal peptide" evidence="5">
    <location>
        <begin position="1"/>
        <end position="22"/>
    </location>
</feature>
<dbReference type="GO" id="GO:0022857">
    <property type="term" value="F:transmembrane transporter activity"/>
    <property type="evidence" value="ECO:0007669"/>
    <property type="project" value="InterPro"/>
</dbReference>
<keyword evidence="5" id="KW-0732">Signal</keyword>
<keyword evidence="3" id="KW-0175">Coiled coil</keyword>
<feature type="region of interest" description="Disordered" evidence="4">
    <location>
        <begin position="30"/>
        <end position="66"/>
    </location>
</feature>
<dbReference type="InterPro" id="IPR058649">
    <property type="entry name" value="CzcB_C"/>
</dbReference>
<dbReference type="Gene3D" id="2.40.30.170">
    <property type="match status" value="1"/>
</dbReference>
<evidence type="ECO:0000256" key="5">
    <source>
        <dbReference type="SAM" id="SignalP"/>
    </source>
</evidence>
<evidence type="ECO:0000256" key="1">
    <source>
        <dbReference type="ARBA" id="ARBA00009477"/>
    </source>
</evidence>
<feature type="chain" id="PRO_5030106071" evidence="5">
    <location>
        <begin position="23"/>
        <end position="549"/>
    </location>
</feature>
<reference evidence="7 8" key="1">
    <citation type="submission" date="2019-06" db="EMBL/GenBank/DDBJ databases">
        <title>Persicimonas caeni gen. nov., sp. nov., a predatory bacterium isolated from solar saltern.</title>
        <authorList>
            <person name="Wang S."/>
        </authorList>
    </citation>
    <scope>NUCLEOTIDE SEQUENCE [LARGE SCALE GENOMIC DNA]</scope>
    <source>
        <strain evidence="7 8">YN101</strain>
    </source>
</reference>
<sequence>MQIRTNQFVAVCAALLIALALAGCEDDHGHEHGDEAGHGHGDEHGHGDDHGHEDEHGHGHGESDRPTHVVTLFGEHTELFVEFPAFVAGHGSEFAAHFTTLDDYQPVREGKLSVVLTSEGSPGERWEATEPARPGIFTPTATPKYVGERKLLLVLQTDEFTERFDLGELQVFDAKEAAREVDIDNPEGDISFLKEQQWKVDFNVAPVARRKMRPSVPVNATIRPSADGEAVVTAPFDGRLGAPKEGIPQVGQPVEAGQIVAYVVPSLGAGEISQLRSELRKAKVELGRAERELARISGLVDSGALPQKRLTDAESAKALAKAEVEQAQQRLRQYRNLESRGGGANGRIAIRSPIDGTIAQRNVVDGGFVSSGDELLRVVDRSQLWLEAHVPEADLPRISAPTGAWFEPADDQAPVEVDIDDGGELVSFGEVIDPQTRTAPLIFALAEADARPNLRIGSFVRAHIFSGKPKEVVAIPSSAVLDEKGLDVVYVMVGGESFERRTVRLGIHDRGRVEVLDGLAPGEHVVSQGAYYVKLASTATGAVGHGHTH</sequence>
<dbReference type="AlphaFoldDB" id="A0A4Y6PMP1"/>
<dbReference type="Pfam" id="PF25975">
    <property type="entry name" value="CzcB_C"/>
    <property type="match status" value="1"/>
</dbReference>
<dbReference type="Gene3D" id="2.40.50.100">
    <property type="match status" value="1"/>
</dbReference>
<dbReference type="GO" id="GO:0016020">
    <property type="term" value="C:membrane"/>
    <property type="evidence" value="ECO:0007669"/>
    <property type="project" value="InterPro"/>
</dbReference>
<comment type="similarity">
    <text evidence="1">Belongs to the membrane fusion protein (MFP) (TC 8.A.1) family.</text>
</comment>
<dbReference type="OrthoDB" id="9806939at2"/>
<proteinExistence type="inferred from homology"/>